<accession>A0A1H9Z899</accession>
<evidence type="ECO:0000313" key="1">
    <source>
        <dbReference type="EMBL" id="SES77816.1"/>
    </source>
</evidence>
<dbReference type="AlphaFoldDB" id="A0A1H9Z899"/>
<dbReference type="RefSeq" id="WP_091349235.1">
    <property type="nucleotide sequence ID" value="NZ_FOIF01000007.1"/>
</dbReference>
<dbReference type="Proteomes" id="UP000243819">
    <property type="component" value="Unassembled WGS sequence"/>
</dbReference>
<dbReference type="Pfam" id="PF14035">
    <property type="entry name" value="YlzJ"/>
    <property type="match status" value="1"/>
</dbReference>
<keyword evidence="2" id="KW-1185">Reference proteome</keyword>
<name>A0A1H9Z899_9FIRM</name>
<protein>
    <submittedName>
        <fullName evidence="1">YlzJ-like protein</fullName>
    </submittedName>
</protein>
<gene>
    <name evidence="1" type="ORF">SAMN03080614_100741</name>
</gene>
<reference evidence="2" key="1">
    <citation type="submission" date="2016-10" db="EMBL/GenBank/DDBJ databases">
        <authorList>
            <person name="Varghese N."/>
            <person name="Submissions S."/>
        </authorList>
    </citation>
    <scope>NUCLEOTIDE SEQUENCE [LARGE SCALE GENOMIC DNA]</scope>
    <source>
        <strain evidence="2">DSM 13577</strain>
    </source>
</reference>
<dbReference type="OrthoDB" id="1683573at2"/>
<proteinExistence type="predicted"/>
<sequence>MLLYTTVPMEQIFPSETNNIQYQEIDLGNGKKVIVEKINDSQCKIVRLISTDAYDYLNPQYQPGSVINLYPF</sequence>
<dbReference type="EMBL" id="FOIF01000007">
    <property type="protein sequence ID" value="SES77816.1"/>
    <property type="molecule type" value="Genomic_DNA"/>
</dbReference>
<evidence type="ECO:0000313" key="2">
    <source>
        <dbReference type="Proteomes" id="UP000243819"/>
    </source>
</evidence>
<dbReference type="InterPro" id="IPR025619">
    <property type="entry name" value="YlzJ"/>
</dbReference>
<dbReference type="STRING" id="1120990.SAMN03080614_100741"/>
<organism evidence="1 2">
    <name type="scientific">Anaerobranca gottschalkii DSM 13577</name>
    <dbReference type="NCBI Taxonomy" id="1120990"/>
    <lineage>
        <taxon>Bacteria</taxon>
        <taxon>Bacillati</taxon>
        <taxon>Bacillota</taxon>
        <taxon>Clostridia</taxon>
        <taxon>Eubacteriales</taxon>
        <taxon>Proteinivoracaceae</taxon>
        <taxon>Anaerobranca</taxon>
    </lineage>
</organism>